<dbReference type="Proteomes" id="UP001155040">
    <property type="component" value="Unassembled WGS sequence"/>
</dbReference>
<proteinExistence type="predicted"/>
<evidence type="ECO:0000313" key="2">
    <source>
        <dbReference type="Proteomes" id="UP001155040"/>
    </source>
</evidence>
<accession>A0A9X2ZZ09</accession>
<reference evidence="1" key="1">
    <citation type="submission" date="2022-08" db="EMBL/GenBank/DDBJ databases">
        <title>Genomic Encyclopedia of Type Strains, Phase V (KMG-V): Genome sequencing to study the core and pangenomes of soil and plant-associated prokaryotes.</title>
        <authorList>
            <person name="Whitman W."/>
        </authorList>
    </citation>
    <scope>NUCLEOTIDE SEQUENCE</scope>
    <source>
        <strain evidence="1">SP3012</strain>
    </source>
</reference>
<name>A0A9X2ZZ09_9BACT</name>
<evidence type="ECO:0000313" key="1">
    <source>
        <dbReference type="EMBL" id="MCS4037001.1"/>
    </source>
</evidence>
<dbReference type="AlphaFoldDB" id="A0A9X2ZZ09"/>
<dbReference type="RefSeq" id="WP_260156088.1">
    <property type="nucleotide sequence ID" value="NZ_JACIFB010000001.1"/>
</dbReference>
<gene>
    <name evidence="1" type="ORF">GGQ01_002073</name>
</gene>
<comment type="caution">
    <text evidence="1">The sequence shown here is derived from an EMBL/GenBank/DDBJ whole genome shotgun (WGS) entry which is preliminary data.</text>
</comment>
<dbReference type="EMBL" id="JANUBF010000012">
    <property type="protein sequence ID" value="MCS4037001.1"/>
    <property type="molecule type" value="Genomic_DNA"/>
</dbReference>
<protein>
    <submittedName>
        <fullName evidence="1">Uncharacterized protein</fullName>
    </submittedName>
</protein>
<organism evidence="1 2">
    <name type="scientific">Salinibacter ruber</name>
    <dbReference type="NCBI Taxonomy" id="146919"/>
    <lineage>
        <taxon>Bacteria</taxon>
        <taxon>Pseudomonadati</taxon>
        <taxon>Rhodothermota</taxon>
        <taxon>Rhodothermia</taxon>
        <taxon>Rhodothermales</taxon>
        <taxon>Salinibacteraceae</taxon>
        <taxon>Salinibacter</taxon>
    </lineage>
</organism>
<sequence length="62" mass="6957">MSLNPKRIESAVIDYALNGSLRHVQVIGYLMRSPKAFGRFFLAVKPLSEFFDLAREVSGSLL</sequence>